<dbReference type="Pfam" id="PF03931">
    <property type="entry name" value="Skp1_POZ"/>
    <property type="match status" value="1"/>
</dbReference>
<evidence type="ECO:0000256" key="2">
    <source>
        <dbReference type="ARBA" id="ARBA00022801"/>
    </source>
</evidence>
<accession>A0AAD5REF8</accession>
<evidence type="ECO:0008006" key="7">
    <source>
        <dbReference type="Google" id="ProtNLM"/>
    </source>
</evidence>
<dbReference type="GO" id="GO:0016787">
    <property type="term" value="F:hydrolase activity"/>
    <property type="evidence" value="ECO:0007669"/>
    <property type="project" value="UniProtKB-KW"/>
</dbReference>
<feature type="domain" description="Alpha/beta hydrolase fold-3" evidence="4">
    <location>
        <begin position="68"/>
        <end position="231"/>
    </location>
</feature>
<evidence type="ECO:0000313" key="6">
    <source>
        <dbReference type="Proteomes" id="UP001196413"/>
    </source>
</evidence>
<feature type="domain" description="Alpha/beta hydrolase fold-3" evidence="4">
    <location>
        <begin position="263"/>
        <end position="342"/>
    </location>
</feature>
<proteinExistence type="inferred from homology"/>
<reference evidence="5" key="1">
    <citation type="submission" date="2021-06" db="EMBL/GenBank/DDBJ databases">
        <title>Parelaphostrongylus tenuis whole genome reference sequence.</title>
        <authorList>
            <person name="Garwood T.J."/>
            <person name="Larsen P.A."/>
            <person name="Fountain-Jones N.M."/>
            <person name="Garbe J.R."/>
            <person name="Macchietto M.G."/>
            <person name="Kania S.A."/>
            <person name="Gerhold R.W."/>
            <person name="Richards J.E."/>
            <person name="Wolf T.M."/>
        </authorList>
    </citation>
    <scope>NUCLEOTIDE SEQUENCE</scope>
    <source>
        <strain evidence="5">MNPRO001-30</strain>
        <tissue evidence="5">Meninges</tissue>
    </source>
</reference>
<dbReference type="InterPro" id="IPR001232">
    <property type="entry name" value="SKP1-like"/>
</dbReference>
<name>A0AAD5REF8_PARTN</name>
<comment type="caution">
    <text evidence="5">The sequence shown here is derived from an EMBL/GenBank/DDBJ whole genome shotgun (WGS) entry which is preliminary data.</text>
</comment>
<dbReference type="Pfam" id="PF07859">
    <property type="entry name" value="Abhydrolase_3"/>
    <property type="match status" value="2"/>
</dbReference>
<protein>
    <recommendedName>
        <fullName evidence="7">Alpha/beta hydrolase fold-3 domain-containing protein</fullName>
    </recommendedName>
</protein>
<dbReference type="InterPro" id="IPR011333">
    <property type="entry name" value="SKP1/BTB/POZ_sf"/>
</dbReference>
<sequence length="574" mass="65274">MTCFFQLFRQLESGQPYCSCDLYAELLNNIINRCRRRDHDDVCTPLLPLRQHVRVYSPRENMSTDGAVVFIHGGGFALGNVDIYDSLTSRISRMLNVVVVSVEYRLSPETPFPGGLNDCEEALEYFFKISKEEYGVDPNKIVLMGDSAGGNLVAAITQRRRDIGRKPDILGQVLIYPLLQLADLQSLSYRYFHTYLHGTSLVDPESVAYYYMFYAGINMDRYGHLVKYVLANGHVAQHLRDKVEKILDYDSFSYLNYRNETLIERKERIHSVEAQQLLAPFLTNPSFSPLMQEDLSNLPPAFVMTCEYDVLRDEGIMYANRLKAAGVKTEARNYVNGFHAMLNFHNEIEEASDSLNDIRTAKAFLKTKQSVGVPGFEISNGQLISSSIGGHERTCVMFCRVNEYLFLQQACFIPKFQFHSMSDVTLQSSDGRTYTIPVDVANLSSLIVDVLEHCSGTDGDMTIPLPKVSGDALGNVVEWMHCRRFYESEYDGRDSRLANWEREFFNRLSKDVLFMVLNAASYMGITALVDSGSSYIAEVISRMTLEEAQIYLNVSTNNTANMESFQQKYPWITH</sequence>
<dbReference type="Gene3D" id="3.30.710.10">
    <property type="entry name" value="Potassium Channel Kv1.1, Chain A"/>
    <property type="match status" value="1"/>
</dbReference>
<dbReference type="PANTHER" id="PTHR48081">
    <property type="entry name" value="AB HYDROLASE SUPERFAMILY PROTEIN C4A8.06C"/>
    <property type="match status" value="1"/>
</dbReference>
<dbReference type="AlphaFoldDB" id="A0AAD5REF8"/>
<gene>
    <name evidence="5" type="ORF">KIN20_037326</name>
</gene>
<dbReference type="Proteomes" id="UP001196413">
    <property type="component" value="Unassembled WGS sequence"/>
</dbReference>
<dbReference type="InterPro" id="IPR029058">
    <property type="entry name" value="AB_hydrolase_fold"/>
</dbReference>
<dbReference type="SUPFAM" id="SSF54695">
    <property type="entry name" value="POZ domain"/>
    <property type="match status" value="1"/>
</dbReference>
<dbReference type="GO" id="GO:0006511">
    <property type="term" value="P:ubiquitin-dependent protein catabolic process"/>
    <property type="evidence" value="ECO:0007669"/>
    <property type="project" value="InterPro"/>
</dbReference>
<evidence type="ECO:0000259" key="3">
    <source>
        <dbReference type="Pfam" id="PF03931"/>
    </source>
</evidence>
<dbReference type="SMART" id="SM00512">
    <property type="entry name" value="Skp1"/>
    <property type="match status" value="1"/>
</dbReference>
<keyword evidence="6" id="KW-1185">Reference proteome</keyword>
<dbReference type="PANTHER" id="PTHR48081:SF8">
    <property type="entry name" value="ALPHA_BETA HYDROLASE FOLD-3 DOMAIN-CONTAINING PROTEIN-RELATED"/>
    <property type="match status" value="1"/>
</dbReference>
<keyword evidence="2" id="KW-0378">Hydrolase</keyword>
<evidence type="ECO:0000313" key="5">
    <source>
        <dbReference type="EMBL" id="KAJ1374610.1"/>
    </source>
</evidence>
<organism evidence="5 6">
    <name type="scientific">Parelaphostrongylus tenuis</name>
    <name type="common">Meningeal worm</name>
    <dbReference type="NCBI Taxonomy" id="148309"/>
    <lineage>
        <taxon>Eukaryota</taxon>
        <taxon>Metazoa</taxon>
        <taxon>Ecdysozoa</taxon>
        <taxon>Nematoda</taxon>
        <taxon>Chromadorea</taxon>
        <taxon>Rhabditida</taxon>
        <taxon>Rhabditina</taxon>
        <taxon>Rhabditomorpha</taxon>
        <taxon>Strongyloidea</taxon>
        <taxon>Metastrongylidae</taxon>
        <taxon>Parelaphostrongylus</taxon>
    </lineage>
</organism>
<dbReference type="InterPro" id="IPR050300">
    <property type="entry name" value="GDXG_lipolytic_enzyme"/>
</dbReference>
<dbReference type="SUPFAM" id="SSF81382">
    <property type="entry name" value="Skp1 dimerisation domain-like"/>
    <property type="match status" value="1"/>
</dbReference>
<dbReference type="Gene3D" id="3.40.50.1820">
    <property type="entry name" value="alpha/beta hydrolase"/>
    <property type="match status" value="1"/>
</dbReference>
<dbReference type="InterPro" id="IPR016073">
    <property type="entry name" value="Skp1_comp_POZ"/>
</dbReference>
<evidence type="ECO:0000259" key="4">
    <source>
        <dbReference type="Pfam" id="PF07859"/>
    </source>
</evidence>
<dbReference type="InterPro" id="IPR013094">
    <property type="entry name" value="AB_hydrolase_3"/>
</dbReference>
<dbReference type="InterPro" id="IPR036296">
    <property type="entry name" value="SKP1-like_dim_sf"/>
</dbReference>
<evidence type="ECO:0000256" key="1">
    <source>
        <dbReference type="ARBA" id="ARBA00009993"/>
    </source>
</evidence>
<feature type="domain" description="SKP1 component POZ" evidence="3">
    <location>
        <begin position="424"/>
        <end position="481"/>
    </location>
</feature>
<dbReference type="SUPFAM" id="SSF53474">
    <property type="entry name" value="alpha/beta-Hydrolases"/>
    <property type="match status" value="1"/>
</dbReference>
<comment type="similarity">
    <text evidence="1">Belongs to the SKP1 family.</text>
</comment>
<dbReference type="EMBL" id="JAHQIW010007472">
    <property type="protein sequence ID" value="KAJ1374610.1"/>
    <property type="molecule type" value="Genomic_DNA"/>
</dbReference>